<dbReference type="InterPro" id="IPR011039">
    <property type="entry name" value="TFIIF_interaction"/>
</dbReference>
<dbReference type="GO" id="GO:0032968">
    <property type="term" value="P:positive regulation of transcription elongation by RNA polymerase II"/>
    <property type="evidence" value="ECO:0007669"/>
    <property type="project" value="InterPro"/>
</dbReference>
<keyword evidence="5 7" id="KW-0804">Transcription</keyword>
<keyword evidence="4 7" id="KW-0238">DNA-binding</keyword>
<evidence type="ECO:0000256" key="4">
    <source>
        <dbReference type="ARBA" id="ARBA00023125"/>
    </source>
</evidence>
<evidence type="ECO:0000256" key="2">
    <source>
        <dbReference type="ARBA" id="ARBA00005249"/>
    </source>
</evidence>
<evidence type="ECO:0000256" key="8">
    <source>
        <dbReference type="SAM" id="Coils"/>
    </source>
</evidence>
<feature type="region of interest" description="Disordered" evidence="9">
    <location>
        <begin position="293"/>
        <end position="345"/>
    </location>
</feature>
<comment type="similarity">
    <text evidence="2 7">Belongs to the TFIIF alpha subunit family.</text>
</comment>
<evidence type="ECO:0000313" key="10">
    <source>
        <dbReference type="EMBL" id="CEP22708.1"/>
    </source>
</evidence>
<reference evidence="11" key="1">
    <citation type="journal article" date="2015" name="J. Biotechnol.">
        <title>The structure of the Cyberlindnera jadinii genome and its relation to Candida utilis analyzed by the occurrence of single nucleotide polymorphisms.</title>
        <authorList>
            <person name="Rupp O."/>
            <person name="Brinkrolf K."/>
            <person name="Buerth C."/>
            <person name="Kunigo M."/>
            <person name="Schneider J."/>
            <person name="Jaenicke S."/>
            <person name="Goesmann A."/>
            <person name="Puehler A."/>
            <person name="Jaeger K.-E."/>
            <person name="Ernst J.F."/>
        </authorList>
    </citation>
    <scope>NUCLEOTIDE SEQUENCE [LARGE SCALE GENOMIC DNA]</scope>
    <source>
        <strain evidence="11">ATCC 18201 / CBS 1600 / BCRC 20928 / JCM 3617 / NBRC 0987 / NRRL Y-1542</strain>
    </source>
</reference>
<keyword evidence="8" id="KW-0175">Coiled coil</keyword>
<dbReference type="InterPro" id="IPR008851">
    <property type="entry name" value="TFIIF-alpha"/>
</dbReference>
<feature type="region of interest" description="Disordered" evidence="9">
    <location>
        <begin position="1"/>
        <end position="38"/>
    </location>
</feature>
<evidence type="ECO:0000256" key="6">
    <source>
        <dbReference type="ARBA" id="ARBA00023242"/>
    </source>
</evidence>
<name>A0A0H5C437_CYBJN</name>
<evidence type="ECO:0000256" key="9">
    <source>
        <dbReference type="SAM" id="MobiDB-lite"/>
    </source>
</evidence>
<feature type="coiled-coil region" evidence="8">
    <location>
        <begin position="91"/>
        <end position="125"/>
    </location>
</feature>
<dbReference type="Proteomes" id="UP000038830">
    <property type="component" value="Unassembled WGS sequence"/>
</dbReference>
<evidence type="ECO:0000256" key="5">
    <source>
        <dbReference type="ARBA" id="ARBA00023163"/>
    </source>
</evidence>
<feature type="region of interest" description="Disordered" evidence="9">
    <location>
        <begin position="431"/>
        <end position="451"/>
    </location>
</feature>
<dbReference type="GO" id="GO:0006367">
    <property type="term" value="P:transcription initiation at RNA polymerase II promoter"/>
    <property type="evidence" value="ECO:0007669"/>
    <property type="project" value="InterPro"/>
</dbReference>
<sequence length="599" mass="69049">MSINSLRMPSRPVGRRPIKSERPKKIPVAPKQEAEDPADYKEYSLVACKDEDIENMRTNVLKFQSKHKINPSESFTKPVRLHRKETRNLQYQLTRAEIEQRQRENAEARRIAEEERLAREKAKAEEPGRVVFDIKNDPNVAPEPEPEPKTEEEKRIEKMAKQQANIAPDGGARKKLFKDNRKTRQVRVMKEEDRKLRYEEFYPWVMEDWDGQNTWVGQYEAANADTYCLLVLKDDKFTMIPVDKVYKFTPRNKYATLTLEEAEARMEKHNTVPRWLMKHLDEKEQKLTRYERTKKKLKTVEGTSENDNGKRDSDNDDLDFDEEFADDEEAPIIDGNEEENKESERKMKREMLGANAMGLHDQDGEEEDDVDDLFEARKVDKDGERVRKTLMKTEGTGIYDSEDEVNPYLNESDLEIDNSEEEIIAADLGKSVSPAGSSVQTRQSSPAPGTRIKVKSINSPIGFVVLKGLPSVLMQFPRGEWNPNAKRRVPEYTGSDDESRYTKRIKLEDDDHSIPTTVKSEEPIQIPTVQASNGDLLTAEDVLSVVRNAENITVKDLIIKLKSKLKNPENRSRIKLLVNQLLKTENGFLVPKETTKVET</sequence>
<accession>A0A0H5C437</accession>
<proteinExistence type="inferred from homology"/>
<protein>
    <recommendedName>
        <fullName evidence="7">Transcription initiation factor IIF subunit alpha</fullName>
    </recommendedName>
</protein>
<comment type="function">
    <text evidence="7">TFIIF is a general transcription initiation factor that binds to RNA polymerase II and helps to recruit it to the initiation complex in collaboration with TFIIB. It promotes transcription elongation.</text>
</comment>
<feature type="compositionally biased region" description="Acidic residues" evidence="9">
    <location>
        <begin position="314"/>
        <end position="341"/>
    </location>
</feature>
<dbReference type="SUPFAM" id="SSF50916">
    <property type="entry name" value="Rap30/74 interaction domains"/>
    <property type="match status" value="1"/>
</dbReference>
<keyword evidence="6 7" id="KW-0539">Nucleus</keyword>
<dbReference type="Pfam" id="PF05793">
    <property type="entry name" value="TFIIF_alpha"/>
    <property type="match status" value="1"/>
</dbReference>
<dbReference type="GO" id="GO:0016251">
    <property type="term" value="F:RNA polymerase II general transcription initiation factor activity"/>
    <property type="evidence" value="ECO:0007669"/>
    <property type="project" value="TreeGrafter"/>
</dbReference>
<dbReference type="PANTHER" id="PTHR13011:SF0">
    <property type="entry name" value="GENERAL TRANSCRIPTION FACTOR IIF SUBUNIT 1"/>
    <property type="match status" value="1"/>
</dbReference>
<gene>
    <name evidence="10" type="ORF">BN1211_3117</name>
</gene>
<organism evidence="10 11">
    <name type="scientific">Cyberlindnera jadinii (strain ATCC 18201 / CBS 1600 / BCRC 20928 / JCM 3617 / NBRC 0987 / NRRL Y-1542)</name>
    <name type="common">Torula yeast</name>
    <name type="synonym">Candida utilis</name>
    <dbReference type="NCBI Taxonomy" id="983966"/>
    <lineage>
        <taxon>Eukaryota</taxon>
        <taxon>Fungi</taxon>
        <taxon>Dikarya</taxon>
        <taxon>Ascomycota</taxon>
        <taxon>Saccharomycotina</taxon>
        <taxon>Saccharomycetes</taxon>
        <taxon>Phaffomycetales</taxon>
        <taxon>Phaffomycetaceae</taxon>
        <taxon>Cyberlindnera</taxon>
    </lineage>
</organism>
<dbReference type="GO" id="GO:0003677">
    <property type="term" value="F:DNA binding"/>
    <property type="evidence" value="ECO:0007669"/>
    <property type="project" value="UniProtKB-KW"/>
</dbReference>
<evidence type="ECO:0000256" key="7">
    <source>
        <dbReference type="RuleBase" id="RU366044"/>
    </source>
</evidence>
<evidence type="ECO:0000256" key="1">
    <source>
        <dbReference type="ARBA" id="ARBA00004123"/>
    </source>
</evidence>
<dbReference type="GO" id="GO:0001096">
    <property type="term" value="F:TFIIF-class transcription factor complex binding"/>
    <property type="evidence" value="ECO:0007669"/>
    <property type="project" value="TreeGrafter"/>
</dbReference>
<dbReference type="PANTHER" id="PTHR13011">
    <property type="entry name" value="TFIIF-ALPHA"/>
    <property type="match status" value="1"/>
</dbReference>
<keyword evidence="3 7" id="KW-0805">Transcription regulation</keyword>
<dbReference type="AlphaFoldDB" id="A0A0H5C437"/>
<feature type="compositionally biased region" description="Polar residues" evidence="9">
    <location>
        <begin position="434"/>
        <end position="447"/>
    </location>
</feature>
<evidence type="ECO:0000313" key="11">
    <source>
        <dbReference type="Proteomes" id="UP000038830"/>
    </source>
</evidence>
<comment type="subcellular location">
    <subcellularLocation>
        <location evidence="1 7">Nucleus</location>
    </subcellularLocation>
</comment>
<dbReference type="EMBL" id="CDQK01000003">
    <property type="protein sequence ID" value="CEP22708.1"/>
    <property type="molecule type" value="Genomic_DNA"/>
</dbReference>
<dbReference type="GO" id="GO:0005674">
    <property type="term" value="C:transcription factor TFIIF complex"/>
    <property type="evidence" value="ECO:0007669"/>
    <property type="project" value="TreeGrafter"/>
</dbReference>
<evidence type="ECO:0000256" key="3">
    <source>
        <dbReference type="ARBA" id="ARBA00023015"/>
    </source>
</evidence>
<feature type="region of interest" description="Disordered" evidence="9">
    <location>
        <begin position="134"/>
        <end position="153"/>
    </location>
</feature>